<dbReference type="Proteomes" id="UP000224006">
    <property type="component" value="Chromosome I"/>
</dbReference>
<feature type="region of interest" description="Disordered" evidence="1">
    <location>
        <begin position="1666"/>
        <end position="1711"/>
    </location>
</feature>
<feature type="region of interest" description="Disordered" evidence="1">
    <location>
        <begin position="1229"/>
        <end position="1256"/>
    </location>
</feature>
<dbReference type="VEuPathDB" id="ToxoDB:BESB_008140"/>
<feature type="region of interest" description="Disordered" evidence="1">
    <location>
        <begin position="2411"/>
        <end position="2447"/>
    </location>
</feature>
<dbReference type="EMBL" id="NWUJ01000001">
    <property type="protein sequence ID" value="PFH38472.1"/>
    <property type="molecule type" value="Genomic_DNA"/>
</dbReference>
<dbReference type="RefSeq" id="XP_029222481.1">
    <property type="nucleotide sequence ID" value="XM_029359568.1"/>
</dbReference>
<reference evidence="2 3" key="1">
    <citation type="submission" date="2017-09" db="EMBL/GenBank/DDBJ databases">
        <title>Genome sequencing of Besnoitia besnoiti strain Bb-Ger1.</title>
        <authorList>
            <person name="Schares G."/>
            <person name="Venepally P."/>
            <person name="Lorenzi H.A."/>
        </authorList>
    </citation>
    <scope>NUCLEOTIDE SEQUENCE [LARGE SCALE GENOMIC DNA]</scope>
    <source>
        <strain evidence="2 3">Bb-Ger1</strain>
    </source>
</reference>
<feature type="region of interest" description="Disordered" evidence="1">
    <location>
        <begin position="1737"/>
        <end position="1763"/>
    </location>
</feature>
<feature type="compositionally biased region" description="Acidic residues" evidence="1">
    <location>
        <begin position="2273"/>
        <end position="2285"/>
    </location>
</feature>
<feature type="region of interest" description="Disordered" evidence="1">
    <location>
        <begin position="544"/>
        <end position="568"/>
    </location>
</feature>
<feature type="compositionally biased region" description="Low complexity" evidence="1">
    <location>
        <begin position="544"/>
        <end position="561"/>
    </location>
</feature>
<feature type="compositionally biased region" description="Low complexity" evidence="1">
    <location>
        <begin position="1073"/>
        <end position="1086"/>
    </location>
</feature>
<feature type="compositionally biased region" description="Basic and acidic residues" evidence="1">
    <location>
        <begin position="1059"/>
        <end position="1072"/>
    </location>
</feature>
<feature type="region of interest" description="Disordered" evidence="1">
    <location>
        <begin position="1457"/>
        <end position="1495"/>
    </location>
</feature>
<evidence type="ECO:0000256" key="1">
    <source>
        <dbReference type="SAM" id="MobiDB-lite"/>
    </source>
</evidence>
<feature type="compositionally biased region" description="Acidic residues" evidence="1">
    <location>
        <begin position="1375"/>
        <end position="1388"/>
    </location>
</feature>
<dbReference type="OrthoDB" id="333384at2759"/>
<dbReference type="KEGG" id="bbes:BESB_008140"/>
<name>A0A2A9MQU0_BESBE</name>
<feature type="region of interest" description="Disordered" evidence="1">
    <location>
        <begin position="961"/>
        <end position="993"/>
    </location>
</feature>
<feature type="region of interest" description="Disordered" evidence="1">
    <location>
        <begin position="2252"/>
        <end position="2291"/>
    </location>
</feature>
<feature type="compositionally biased region" description="Basic and acidic residues" evidence="1">
    <location>
        <begin position="83"/>
        <end position="113"/>
    </location>
</feature>
<feature type="compositionally biased region" description="Basic and acidic residues" evidence="1">
    <location>
        <begin position="1176"/>
        <end position="1204"/>
    </location>
</feature>
<feature type="region of interest" description="Disordered" evidence="1">
    <location>
        <begin position="1558"/>
        <end position="1605"/>
    </location>
</feature>
<comment type="caution">
    <text evidence="2">The sequence shown here is derived from an EMBL/GenBank/DDBJ whole genome shotgun (WGS) entry which is preliminary data.</text>
</comment>
<feature type="compositionally biased region" description="Polar residues" evidence="1">
    <location>
        <begin position="1577"/>
        <end position="1590"/>
    </location>
</feature>
<evidence type="ECO:0000313" key="2">
    <source>
        <dbReference type="EMBL" id="PFH38472.1"/>
    </source>
</evidence>
<feature type="compositionally biased region" description="Gly residues" evidence="1">
    <location>
        <begin position="2256"/>
        <end position="2267"/>
    </location>
</feature>
<feature type="region of interest" description="Disordered" evidence="1">
    <location>
        <begin position="1789"/>
        <end position="1809"/>
    </location>
</feature>
<feature type="compositionally biased region" description="Low complexity" evidence="1">
    <location>
        <begin position="1558"/>
        <end position="1568"/>
    </location>
</feature>
<gene>
    <name evidence="2" type="ORF">BESB_008140</name>
</gene>
<feature type="region of interest" description="Disordered" evidence="1">
    <location>
        <begin position="807"/>
        <end position="849"/>
    </location>
</feature>
<feature type="compositionally biased region" description="Basic residues" evidence="1">
    <location>
        <begin position="979"/>
        <end position="988"/>
    </location>
</feature>
<feature type="region of interest" description="Disordered" evidence="1">
    <location>
        <begin position="1141"/>
        <end position="1207"/>
    </location>
</feature>
<evidence type="ECO:0000313" key="3">
    <source>
        <dbReference type="Proteomes" id="UP000224006"/>
    </source>
</evidence>
<proteinExistence type="predicted"/>
<feature type="region of interest" description="Disordered" evidence="1">
    <location>
        <begin position="77"/>
        <end position="123"/>
    </location>
</feature>
<feature type="compositionally biased region" description="Basic and acidic residues" evidence="1">
    <location>
        <begin position="2411"/>
        <end position="2433"/>
    </location>
</feature>
<feature type="region of interest" description="Disordered" evidence="1">
    <location>
        <begin position="678"/>
        <end position="720"/>
    </location>
</feature>
<keyword evidence="3" id="KW-1185">Reference proteome</keyword>
<sequence>MLQWREVAFPFRRGTKRGISRVVFAPPARAQGTRKSPGSRAAPLGARAEGREGERLRSDGLAAAPTHEFLCILVEGDAPEGGEPSHAEEGLRESDVQDWRKNAEKPPERRDAESAAGADLGQGERAGALPAVEVFDIKHGVSLKWRATSPTVPTAPTCAAFSPDASILAVGCRCGSILLFLSLSGECVARRISSAAVAPPVCDVSQRLRRALTLPEREALALGALTTAVGGESGTRSRRPEGRRRQLQRGGRRATPLGGRASCRCGEVSQCSEDARASDAEGEVLFDEEESACGEHRAAIVSLHWVDTASWMREGRDELREFLEAVAASDKPQPLGVGSPPGEEASRVSPSALFLSAVSPSSPVAPPPAVLQPPALRLPSASLALFSLDASGVGSLSLEGRLPLFRLRLLTDLHGLANTSPALAAALAPSPADAPALSPLRSLAPRCARADRSGARAPPAAASCRATCEEDAAAGCGGLRRASAPQRPAAAPACALPRLAPPESLQLFATASAASSFSPFASTPLSPSCATSLPPSFVFPSPYSHAPSPMSASAAEASGSPRFQRAAGDGGKAAEAMPQETAACAGRRIAFTEEEAAGGAAPRREKRDLWKLSEAFSTGAAAAAYGDAEKGERGSAGGEENEKNRLWQFKREGLEGGEARLRGATESVRDAEALRTLQRGRGQAAGQADIKPHRRPPCEVAGDKTRGEPPQSTKGETAEFPEQRTLTAAARATGRGVSNCGEDENKAVTSERMDWEAGEDTEGAAETRETPPPRVAGRLWGVQSAAMSPDLSSLALVLWTTPLLASPQRPSPPDLGQEAQGPASPRAESAPQEGNRGAARPDLRTGVRPFSAPPGCAFASSVPTASSPSAAAAASGSTRCSGAALFFRASAAPGTLCPPSSVARAQERRERELLVEALQPQSTLPSAFPPLSIRAPLALSPSPSTGAVSAAAPLSASPFRRASAAPVPPSSPSELARSSRVKRSPRVARRGESGAAAVACVSVDCAGRTEATEPAHDCGGGRACENAFSNSNVARGRGPEGRLEPSPRSKRPMALAFEGDERGSERSPDAEGPRGCAAAAGRGSSPLPQHRRVKKPRSDVGDGRGDACAAFASFGAFAAAAACELPSDSEAAGERRASPALAMEAARAPRNARRSGTGLREATATRRCPAVGAGGRGEREKAGEQEVRADGRGGRGWSRDHATSEEEAAQAPGFFVEMRVVSALAGQPRLVKGTSEQGEGDPGATGEAKEGGASWDEAKAGRSSAACWTAEVHDRGLAAVFDFSQLAFHSRCRTQSLHLLAAAQADLLFAVDVLRRVCSLWAVFSAPFADLLECMYTAADAPAASAEPPAGEQRPAKGHGNSSPSAFEREREGVSEDDAEAEMEDDTEPATLSSLRSEDGAIMHAAGRAKRSEARRCARDRRLRQHVAFSLALGYPTNALVAALTRLCGDAKWRASSDDETAEAQRREGCMPERNWTQDETGKRLRSEDDSRKDTLTAARQASEAGEQLAQVTALVHPVLEALLLPVIRRARRLACGARRFARFSGLDGPSLSASFRSHLAPAPSSSHSARDASRQPPESRQAPASTPSSRGWRRKPKSERGEDCLSTRAPAFARLLARVVARLEDLEVRLASLRLRLAEGVALQLAFSLWVAALLSHLVLPSSASSAAASSSRSGRRRASDSPHARGQTQRGTAQRAPEENNEEMPREASAAPYAFSTEIPFAAASFSKSQSEAKAKHGKSCEADAERRGSGSGRDDAEVDHLSGPRLRGLLAAAKDSPYIWRQVSSAVSSGEGRTPAPDAERLSAEAPVHCSSIQSTDWERDFEEVLRILRRSRAPLHLGNIGCFLGGLREPSEPSLLSLARATLNDMRLAWDNCRQDVTLSQGQSALRAPSRSSCSSSSFFSSSLFSSRPSVSLGALTLLPRVSRRTRVSLLHVSSASRRRASAAASIARVLCRGSGGSKASAAAAPEAACAARSLERFAICWASDEPAPGALQLTSDAGEVLGEPAPFPRSSAALPSPSRLAPRGLCWLHHCVIASRAARVVSLPVGGDARASWRPLPAACALLARPLKTVAVRLALPACEAAARASSRLSFSPSPAFSSLTAASCASARLSASLLRPTAAAEARMTLKSAASLSSFCSPLALPLAAAPPLFACSPSLRSPFARGSESLWSAAAVAKTPLPPLERFRTFELQDGDAAAAERALTAAMPAHLADACDVCLLSEKEVCVAVAVWREPAVILLRLLGTHSESRTPGGGARDGGGRTPRGREADDDYEDAQDESGDSSGLRGAEASFRLLRGFRSGLEEKGCEAKRASSETHHHTAKHAEDDDLLLAANAITVSARRKQNEEGLKTPTVTGVRGARMPSGSQGSVFLQTPVLFAAVASFAQGCAILPASRALLLPPAEGAVRPREAQKMESEQKVFDASERRGATAGKQRPPAVEGG</sequence>
<feature type="region of interest" description="Disordered" evidence="1">
    <location>
        <begin position="732"/>
        <end position="775"/>
    </location>
</feature>
<feature type="compositionally biased region" description="Basic and acidic residues" evidence="1">
    <location>
        <begin position="1037"/>
        <end position="1047"/>
    </location>
</feature>
<feature type="region of interest" description="Disordered" evidence="1">
    <location>
        <begin position="229"/>
        <end position="257"/>
    </location>
</feature>
<feature type="region of interest" description="Disordered" evidence="1">
    <location>
        <begin position="1344"/>
        <end position="1417"/>
    </location>
</feature>
<protein>
    <submittedName>
        <fullName evidence="2">Uncharacterized protein</fullName>
    </submittedName>
</protein>
<feature type="region of interest" description="Disordered" evidence="1">
    <location>
        <begin position="1028"/>
        <end position="1103"/>
    </location>
</feature>
<dbReference type="GeneID" id="40305876"/>
<feature type="compositionally biased region" description="Basic and acidic residues" evidence="1">
    <location>
        <begin position="743"/>
        <end position="755"/>
    </location>
</feature>
<accession>A0A2A9MQU0</accession>
<organism evidence="2 3">
    <name type="scientific">Besnoitia besnoiti</name>
    <name type="common">Apicomplexan protozoan</name>
    <dbReference type="NCBI Taxonomy" id="94643"/>
    <lineage>
        <taxon>Eukaryota</taxon>
        <taxon>Sar</taxon>
        <taxon>Alveolata</taxon>
        <taxon>Apicomplexa</taxon>
        <taxon>Conoidasida</taxon>
        <taxon>Coccidia</taxon>
        <taxon>Eucoccidiorida</taxon>
        <taxon>Eimeriorina</taxon>
        <taxon>Sarcocystidae</taxon>
        <taxon>Besnoitia</taxon>
    </lineage>
</organism>
<feature type="region of interest" description="Disordered" evidence="1">
    <location>
        <begin position="26"/>
        <end position="56"/>
    </location>
</feature>